<name>A0A1D2AHW6_ORNBR</name>
<dbReference type="AlphaFoldDB" id="A0A1D2AHW6"/>
<dbReference type="EMBL" id="GETE01001072">
    <property type="protein sequence ID" value="JAT78796.1"/>
    <property type="molecule type" value="Transcribed_RNA"/>
</dbReference>
<protein>
    <submittedName>
        <fullName evidence="1">Uncharacterized protein</fullName>
    </submittedName>
</protein>
<proteinExistence type="predicted"/>
<feature type="non-terminal residue" evidence="1">
    <location>
        <position position="1"/>
    </location>
</feature>
<evidence type="ECO:0000313" key="1">
    <source>
        <dbReference type="EMBL" id="JAT78796.1"/>
    </source>
</evidence>
<organism evidence="1">
    <name type="scientific">Ornithodoros brasiliensis</name>
    <name type="common">Mouro tick</name>
    <dbReference type="NCBI Taxonomy" id="888526"/>
    <lineage>
        <taxon>Eukaryota</taxon>
        <taxon>Metazoa</taxon>
        <taxon>Ecdysozoa</taxon>
        <taxon>Arthropoda</taxon>
        <taxon>Chelicerata</taxon>
        <taxon>Arachnida</taxon>
        <taxon>Acari</taxon>
        <taxon>Parasitiformes</taxon>
        <taxon>Ixodida</taxon>
        <taxon>Ixodoidea</taxon>
        <taxon>Argasidae</taxon>
        <taxon>Ornithodorinae</taxon>
        <taxon>Ornithodoros</taxon>
    </lineage>
</organism>
<accession>A0A1D2AHW6</accession>
<reference evidence="1" key="1">
    <citation type="submission" date="2016-07" db="EMBL/GenBank/DDBJ databases">
        <title>Salivary Glands transcriptome analysis on engorged females of Ornithodoros brasiliensis (Acari:Argasidae).</title>
        <authorList>
            <person name="Simons S.M."/>
            <person name="Carvalho E."/>
            <person name="Junqueira-de-Azevedo I."/>
            <person name="Ho P.L."/>
            <person name="Giovanni D."/>
            <person name="Mendonca R."/>
            <person name="Onofrio V."/>
            <person name="Landulfo G."/>
            <person name="Ramirez D."/>
            <person name="Barros-Battesti D."/>
        </authorList>
    </citation>
    <scope>NUCLEOTIDE SEQUENCE</scope>
    <source>
        <strain evidence="1">Female</strain>
        <tissue evidence="1">Salivary gland</tissue>
    </source>
</reference>
<sequence length="60" mass="6963">GGGRLTFRSTYFRVNTVYSLCRSLQVLFTCLQKSTWVTYQELETWRRNSLGCKIIGQKPA</sequence>